<evidence type="ECO:0000256" key="1">
    <source>
        <dbReference type="ARBA" id="ARBA00022729"/>
    </source>
</evidence>
<dbReference type="Pfam" id="PF13620">
    <property type="entry name" value="CarboxypepD_reg"/>
    <property type="match status" value="3"/>
</dbReference>
<keyword evidence="1" id="KW-0732">Signal</keyword>
<dbReference type="CDD" id="cd00688">
    <property type="entry name" value="ISOPREN_C2_like"/>
    <property type="match status" value="1"/>
</dbReference>
<evidence type="ECO:0000313" key="3">
    <source>
        <dbReference type="EMBL" id="ATQ78141.1"/>
    </source>
</evidence>
<feature type="region of interest" description="Disordered" evidence="2">
    <location>
        <begin position="15"/>
        <end position="35"/>
    </location>
</feature>
<dbReference type="InterPro" id="IPR013784">
    <property type="entry name" value="Carb-bd-like_fold"/>
</dbReference>
<dbReference type="Gene3D" id="1.50.10.20">
    <property type="match status" value="1"/>
</dbReference>
<evidence type="ECO:0000313" key="4">
    <source>
        <dbReference type="Proteomes" id="UP000229897"/>
    </source>
</evidence>
<dbReference type="Gene3D" id="2.60.40.1120">
    <property type="entry name" value="Carboxypeptidase-like, regulatory domain"/>
    <property type="match status" value="4"/>
</dbReference>
<dbReference type="KEGG" id="mass:CR152_29235"/>
<dbReference type="EMBL" id="CP024608">
    <property type="protein sequence ID" value="ATQ78141.1"/>
    <property type="molecule type" value="Genomic_DNA"/>
</dbReference>
<organism evidence="3 4">
    <name type="scientific">Massilia violaceinigra</name>
    <dbReference type="NCBI Taxonomy" id="2045208"/>
    <lineage>
        <taxon>Bacteria</taxon>
        <taxon>Pseudomonadati</taxon>
        <taxon>Pseudomonadota</taxon>
        <taxon>Betaproteobacteria</taxon>
        <taxon>Burkholderiales</taxon>
        <taxon>Oxalobacteraceae</taxon>
        <taxon>Telluria group</taxon>
        <taxon>Massilia</taxon>
    </lineage>
</organism>
<name>A0A2D2DT31_9BURK</name>
<dbReference type="GO" id="GO:0030246">
    <property type="term" value="F:carbohydrate binding"/>
    <property type="evidence" value="ECO:0007669"/>
    <property type="project" value="InterPro"/>
</dbReference>
<dbReference type="SUPFAM" id="SSF49464">
    <property type="entry name" value="Carboxypeptidase regulatory domain-like"/>
    <property type="match status" value="1"/>
</dbReference>
<sequence length="937" mass="95887">MGMIAMDMLTRIRGCVTPRSSRRAGQGSSPPRPRAGSLARAIAWIAGPLAMLAAMAFIPAAAQENPAVTRGAAWLQAQISANGALLSEASSIATPMQARSETNTTLTLRSFASPALAGIIAGEPDDVTEYLARKVLSLPAALVPASASLIELTTRQNADGGFGGARGFASNPLDTAWVLLALNQSKNTPPSLSGAAVNYLLATQQVDGAFGMAPDTPNAYITSTVALVLQANGSNTAALNALNRVNAWLLARQGADGSWGSVAETSAVYLALIGSVSDAALQTTVKSYLLSQQALDGDWGADPYATALALRALAAKPQPVVTTGRVVMRVVDGATGQAVAGAMAQLQGTSIAPSLSDATGQLSFSEVPAGNYIGILTGAGYAPRSVPFALRAGTTTDLGSIALTVAQTSGVLKGVVRDKASNSVLRDVVVSVAGSANASTHTLADGSYALTGLAPGPVTIVAAKPGFASVSASGTVVAGETLMFSPTLSLPGEPADTAGTLIGQAVDQTSLAPLPGVMISVGATGKTAVSGQDGRFSMMNVPAGTYAVSFSKPGYTSKLFATVLVAPGSTNDFQVLGFSKTLTTVALAGRLSDIQSGKAIAQATVTVVGAALTTQTDSNGDYRIEGLAPGGTTLRFSASGYASETVAASFPAAGEYRFDKTLALDGAGNPSFSMLVSDQPVYPAHAPAVLKMEIANTAATPVENAVIDITIFDPQGQVIGMQQAVRIDADGVAQENFMLAPNSTTAVDVKWSTLAHAPGVYQFKARIFTSNASTGGKTVLAERTSSFTIAASRKVLRLSIVPVPAYSVFEATEQMQFKVEAIHQSNQPVTIPFRYAFMAPGGAVLKEEEGSITLQPNDMLGSVTLGPFAHRFTAAGVYPVVLSSTGDPAPQVLANGEVQVAPGIRVGVTQKITPTSVTADGDKRIRIHLELKGVEQK</sequence>
<dbReference type="Proteomes" id="UP000229897">
    <property type="component" value="Chromosome"/>
</dbReference>
<dbReference type="InterPro" id="IPR008969">
    <property type="entry name" value="CarboxyPept-like_regulatory"/>
</dbReference>
<dbReference type="AlphaFoldDB" id="A0A2D2DT31"/>
<accession>A0A2D2DT31</accession>
<dbReference type="InterPro" id="IPR008930">
    <property type="entry name" value="Terpenoid_cyclase/PrenylTrfase"/>
</dbReference>
<evidence type="ECO:0008006" key="5">
    <source>
        <dbReference type="Google" id="ProtNLM"/>
    </source>
</evidence>
<dbReference type="SUPFAM" id="SSF48239">
    <property type="entry name" value="Terpenoid cyclases/Protein prenyltransferases"/>
    <property type="match status" value="1"/>
</dbReference>
<dbReference type="PANTHER" id="PTHR23303">
    <property type="entry name" value="CARBOXYPEPTIDASE REGULATORY REGION-CONTAINING"/>
    <property type="match status" value="1"/>
</dbReference>
<reference evidence="3" key="1">
    <citation type="submission" date="2017-10" db="EMBL/GenBank/DDBJ databases">
        <title>Massilia psychrophilum sp. nov., a novel purple-pigmented bacterium isolated from Tianshan glacier, Xinjiang Municipality, China.</title>
        <authorList>
            <person name="Wang H."/>
        </authorList>
    </citation>
    <scope>NUCLEOTIDE SEQUENCE [LARGE SCALE GENOMIC DNA]</scope>
    <source>
        <strain evidence="3">B2</strain>
    </source>
</reference>
<proteinExistence type="predicted"/>
<protein>
    <recommendedName>
        <fullName evidence="5">Squalene cyclase C-terminal domain-containing protein</fullName>
    </recommendedName>
</protein>
<dbReference type="SUPFAM" id="SSF49452">
    <property type="entry name" value="Starch-binding domain-like"/>
    <property type="match status" value="3"/>
</dbReference>
<evidence type="ECO:0000256" key="2">
    <source>
        <dbReference type="SAM" id="MobiDB-lite"/>
    </source>
</evidence>
<keyword evidence="4" id="KW-1185">Reference proteome</keyword>
<dbReference type="InterPro" id="IPR051417">
    <property type="entry name" value="SDr/BOS_complex"/>
</dbReference>
<gene>
    <name evidence="3" type="ORF">CR152_29235</name>
</gene>